<dbReference type="PhylomeDB" id="A0A022PUA7"/>
<evidence type="ECO:0000256" key="3">
    <source>
        <dbReference type="ARBA" id="ARBA00022801"/>
    </source>
</evidence>
<accession>A0A022PUA7</accession>
<dbReference type="OMA" id="NEAFINR"/>
<name>A0A022PUA7_ERYGU</name>
<dbReference type="PROSITE" id="PS00653">
    <property type="entry name" value="GLYCOSYL_HYDROL_F1_2"/>
    <property type="match status" value="1"/>
</dbReference>
<dbReference type="OrthoDB" id="65569at2759"/>
<evidence type="ECO:0000256" key="2">
    <source>
        <dbReference type="ARBA" id="ARBA00022589"/>
    </source>
</evidence>
<keyword evidence="6" id="KW-0732">Signal</keyword>
<keyword evidence="2" id="KW-0017">Alkaloid metabolism</keyword>
<evidence type="ECO:0000256" key="5">
    <source>
        <dbReference type="RuleBase" id="RU003690"/>
    </source>
</evidence>
<reference evidence="7 8" key="1">
    <citation type="journal article" date="2013" name="Proc. Natl. Acad. Sci. U.S.A.">
        <title>Fine-scale variation in meiotic recombination in Mimulus inferred from population shotgun sequencing.</title>
        <authorList>
            <person name="Hellsten U."/>
            <person name="Wright K.M."/>
            <person name="Jenkins J."/>
            <person name="Shu S."/>
            <person name="Yuan Y."/>
            <person name="Wessler S.R."/>
            <person name="Schmutz J."/>
            <person name="Willis J.H."/>
            <person name="Rokhsar D.S."/>
        </authorList>
    </citation>
    <scope>NUCLEOTIDE SEQUENCE [LARGE SCALE GENOMIC DNA]</scope>
    <source>
        <strain evidence="8">cv. DUN x IM62</strain>
    </source>
</reference>
<evidence type="ECO:0008006" key="9">
    <source>
        <dbReference type="Google" id="ProtNLM"/>
    </source>
</evidence>
<dbReference type="GO" id="GO:0008422">
    <property type="term" value="F:beta-glucosidase activity"/>
    <property type="evidence" value="ECO:0000318"/>
    <property type="project" value="GO_Central"/>
</dbReference>
<dbReference type="PRINTS" id="PR00131">
    <property type="entry name" value="GLHYDRLASE1"/>
</dbReference>
<dbReference type="Proteomes" id="UP000030748">
    <property type="component" value="Unassembled WGS sequence"/>
</dbReference>
<dbReference type="GO" id="GO:0005975">
    <property type="term" value="P:carbohydrate metabolic process"/>
    <property type="evidence" value="ECO:0007669"/>
    <property type="project" value="InterPro"/>
</dbReference>
<dbReference type="InterPro" id="IPR001360">
    <property type="entry name" value="Glyco_hydro_1"/>
</dbReference>
<sequence length="550" mass="62442">MGSYQKQQLVLLIASTVVLSAVALVSANSRSPQLHNNNNDQHKYCTCNEAFINRRGFPDGFIFGSGSAAYQVEGGYNESGKGTSMWDHFTHTYPDKIQDGSTGDVAVDSYHLYKEDVQLLKNMGFDAYKFSISWSRILPGGTVSKGVNQGGIDYYNDLINELLANGIQPWVTIMHFDTPQALEDAYGGFLSRRIVDDFRDFADLLFDQFGDRVKHWMTVNEPWCFSYLGYTLGVFAPGRCSDSVSSTCTGGDSAVEPYIATHNQLLSHAAAVNLYKTKYQEVQKGKIGITINSFWFLSYNGTRENMDARDRAFDFMLGWVMDPITFGKYPDSMRKRVGNRLPEFTKEEEQMLKGSIDFLGLNYYSGQYAINILRDPNTDDDDDAVSYVTDSGVIFSGLKDGVPIGEQSSNGSRYYSYPMGIRAILNHIKLKYNDPVIYITENGLDENRNDSLPMSEAIQDHRRKKYLLDHLCCLREAIKDGANVKGYFAWSLTDNYEWASGFLIRFGIHYVDFKDKNLTRYPKLSAQWLKANFDKTTTDRKLQTRRIYDQ</sequence>
<protein>
    <recommendedName>
        <fullName evidence="9">Beta-glucosidase</fullName>
    </recommendedName>
</protein>
<dbReference type="SUPFAM" id="SSF51445">
    <property type="entry name" value="(Trans)glycosidases"/>
    <property type="match status" value="1"/>
</dbReference>
<feature type="signal peptide" evidence="6">
    <location>
        <begin position="1"/>
        <end position="27"/>
    </location>
</feature>
<comment type="similarity">
    <text evidence="1 5">Belongs to the glycosyl hydrolase 1 family.</text>
</comment>
<dbReference type="GO" id="GO:0009821">
    <property type="term" value="P:alkaloid biosynthetic process"/>
    <property type="evidence" value="ECO:0007669"/>
    <property type="project" value="UniProtKB-ARBA"/>
</dbReference>
<dbReference type="eggNOG" id="KOG0626">
    <property type="taxonomic scope" value="Eukaryota"/>
</dbReference>
<evidence type="ECO:0000256" key="1">
    <source>
        <dbReference type="ARBA" id="ARBA00010838"/>
    </source>
</evidence>
<dbReference type="PANTHER" id="PTHR10353:SF137">
    <property type="entry name" value="MYROSINASE 3-RELATED"/>
    <property type="match status" value="1"/>
</dbReference>
<dbReference type="EMBL" id="KI632305">
    <property type="protein sequence ID" value="EYU19109.1"/>
    <property type="molecule type" value="Genomic_DNA"/>
</dbReference>
<feature type="chain" id="PRO_5001506685" description="Beta-glucosidase" evidence="6">
    <location>
        <begin position="28"/>
        <end position="550"/>
    </location>
</feature>
<proteinExistence type="inferred from homology"/>
<organism evidence="7 8">
    <name type="scientific">Erythranthe guttata</name>
    <name type="common">Yellow monkey flower</name>
    <name type="synonym">Mimulus guttatus</name>
    <dbReference type="NCBI Taxonomy" id="4155"/>
    <lineage>
        <taxon>Eukaryota</taxon>
        <taxon>Viridiplantae</taxon>
        <taxon>Streptophyta</taxon>
        <taxon>Embryophyta</taxon>
        <taxon>Tracheophyta</taxon>
        <taxon>Spermatophyta</taxon>
        <taxon>Magnoliopsida</taxon>
        <taxon>eudicotyledons</taxon>
        <taxon>Gunneridae</taxon>
        <taxon>Pentapetalae</taxon>
        <taxon>asterids</taxon>
        <taxon>lamiids</taxon>
        <taxon>Lamiales</taxon>
        <taxon>Phrymaceae</taxon>
        <taxon>Erythranthe</taxon>
    </lineage>
</organism>
<keyword evidence="3" id="KW-0378">Hydrolase</keyword>
<dbReference type="InterPro" id="IPR017853">
    <property type="entry name" value="GH"/>
</dbReference>
<dbReference type="STRING" id="4155.A0A022PUA7"/>
<dbReference type="AlphaFoldDB" id="A0A022PUA7"/>
<gene>
    <name evidence="7" type="ORF">MIMGU_mgv1a003998mg</name>
</gene>
<dbReference type="Pfam" id="PF00232">
    <property type="entry name" value="Glyco_hydro_1"/>
    <property type="match status" value="1"/>
</dbReference>
<evidence type="ECO:0000313" key="7">
    <source>
        <dbReference type="EMBL" id="EYU19109.1"/>
    </source>
</evidence>
<dbReference type="InterPro" id="IPR033132">
    <property type="entry name" value="GH_1_N_CS"/>
</dbReference>
<keyword evidence="4" id="KW-0326">Glycosidase</keyword>
<evidence type="ECO:0000313" key="8">
    <source>
        <dbReference type="Proteomes" id="UP000030748"/>
    </source>
</evidence>
<evidence type="ECO:0000256" key="4">
    <source>
        <dbReference type="ARBA" id="ARBA00023295"/>
    </source>
</evidence>
<dbReference type="Gene3D" id="3.20.20.80">
    <property type="entry name" value="Glycosidases"/>
    <property type="match status" value="1"/>
</dbReference>
<keyword evidence="8" id="KW-1185">Reference proteome</keyword>
<dbReference type="PANTHER" id="PTHR10353">
    <property type="entry name" value="GLYCOSYL HYDROLASE"/>
    <property type="match status" value="1"/>
</dbReference>
<evidence type="ECO:0000256" key="6">
    <source>
        <dbReference type="SAM" id="SignalP"/>
    </source>
</evidence>
<dbReference type="FunFam" id="3.20.20.80:FF:000022">
    <property type="entry name" value="Beta-glucosidase 11"/>
    <property type="match status" value="1"/>
</dbReference>
<dbReference type="KEGG" id="egt:105948758"/>